<gene>
    <name evidence="2" type="ORF">ACFQJ6_03290</name>
</gene>
<protein>
    <submittedName>
        <fullName evidence="2">HdeD family acid-resistance protein</fullName>
    </submittedName>
</protein>
<dbReference type="AlphaFoldDB" id="A0ABD5WN56"/>
<sequence length="97" mass="10058">MTLLVIAFFLVDGVVEIVWAIAGRDNDGWVWLLASGVLSLAVAVLLFAGFPSTAAWAVGLLFGVNLLVTGITLVMVGMKSRRAARGGTPTGERGQGA</sequence>
<dbReference type="Proteomes" id="UP001596407">
    <property type="component" value="Unassembled WGS sequence"/>
</dbReference>
<feature type="transmembrane region" description="Helical" evidence="1">
    <location>
        <begin position="6"/>
        <end position="22"/>
    </location>
</feature>
<dbReference type="EMBL" id="JBHSZH010000003">
    <property type="protein sequence ID" value="MFC7079318.1"/>
    <property type="molecule type" value="Genomic_DNA"/>
</dbReference>
<keyword evidence="1" id="KW-0472">Membrane</keyword>
<organism evidence="2 3">
    <name type="scientific">Halorussus caseinilyticus</name>
    <dbReference type="NCBI Taxonomy" id="3034025"/>
    <lineage>
        <taxon>Archaea</taxon>
        <taxon>Methanobacteriati</taxon>
        <taxon>Methanobacteriota</taxon>
        <taxon>Stenosarchaea group</taxon>
        <taxon>Halobacteria</taxon>
        <taxon>Halobacteriales</taxon>
        <taxon>Haladaptataceae</taxon>
        <taxon>Halorussus</taxon>
    </lineage>
</organism>
<dbReference type="InterPro" id="IPR005325">
    <property type="entry name" value="DUF308_memb"/>
</dbReference>
<dbReference type="PANTHER" id="PTHR34989:SF1">
    <property type="entry name" value="PROTEIN HDED"/>
    <property type="match status" value="1"/>
</dbReference>
<evidence type="ECO:0000313" key="2">
    <source>
        <dbReference type="EMBL" id="MFC7079318.1"/>
    </source>
</evidence>
<accession>A0ABD5WN56</accession>
<dbReference type="PANTHER" id="PTHR34989">
    <property type="entry name" value="PROTEIN HDED"/>
    <property type="match status" value="1"/>
</dbReference>
<keyword evidence="1" id="KW-1133">Transmembrane helix</keyword>
<dbReference type="InterPro" id="IPR052712">
    <property type="entry name" value="Acid_resist_chaperone_HdeD"/>
</dbReference>
<comment type="caution">
    <text evidence="2">The sequence shown here is derived from an EMBL/GenBank/DDBJ whole genome shotgun (WGS) entry which is preliminary data.</text>
</comment>
<keyword evidence="1" id="KW-0812">Transmembrane</keyword>
<dbReference type="RefSeq" id="WP_382208814.1">
    <property type="nucleotide sequence ID" value="NZ_JBHSZH010000003.1"/>
</dbReference>
<reference evidence="2 3" key="1">
    <citation type="journal article" date="2019" name="Int. J. Syst. Evol. Microbiol.">
        <title>The Global Catalogue of Microorganisms (GCM) 10K type strain sequencing project: providing services to taxonomists for standard genome sequencing and annotation.</title>
        <authorList>
            <consortium name="The Broad Institute Genomics Platform"/>
            <consortium name="The Broad Institute Genome Sequencing Center for Infectious Disease"/>
            <person name="Wu L."/>
            <person name="Ma J."/>
        </authorList>
    </citation>
    <scope>NUCLEOTIDE SEQUENCE [LARGE SCALE GENOMIC DNA]</scope>
    <source>
        <strain evidence="2 3">DT72</strain>
    </source>
</reference>
<evidence type="ECO:0000313" key="3">
    <source>
        <dbReference type="Proteomes" id="UP001596407"/>
    </source>
</evidence>
<evidence type="ECO:0000256" key="1">
    <source>
        <dbReference type="SAM" id="Phobius"/>
    </source>
</evidence>
<dbReference type="Pfam" id="PF03729">
    <property type="entry name" value="DUF308"/>
    <property type="match status" value="1"/>
</dbReference>
<proteinExistence type="predicted"/>
<feature type="transmembrane region" description="Helical" evidence="1">
    <location>
        <begin position="29"/>
        <end position="48"/>
    </location>
</feature>
<feature type="transmembrane region" description="Helical" evidence="1">
    <location>
        <begin position="54"/>
        <end position="76"/>
    </location>
</feature>
<keyword evidence="3" id="KW-1185">Reference proteome</keyword>
<name>A0ABD5WN56_9EURY</name>